<proteinExistence type="predicted"/>
<dbReference type="AlphaFoldDB" id="A0A0E9P8W5"/>
<reference evidence="1" key="2">
    <citation type="journal article" date="2015" name="Fish Shellfish Immunol.">
        <title>Early steps in the European eel (Anguilla anguilla)-Vibrio vulnificus interaction in the gills: Role of the RtxA13 toxin.</title>
        <authorList>
            <person name="Callol A."/>
            <person name="Pajuelo D."/>
            <person name="Ebbesson L."/>
            <person name="Teles M."/>
            <person name="MacKenzie S."/>
            <person name="Amaro C."/>
        </authorList>
    </citation>
    <scope>NUCLEOTIDE SEQUENCE</scope>
</reference>
<organism evidence="1">
    <name type="scientific">Anguilla anguilla</name>
    <name type="common">European freshwater eel</name>
    <name type="synonym">Muraena anguilla</name>
    <dbReference type="NCBI Taxonomy" id="7936"/>
    <lineage>
        <taxon>Eukaryota</taxon>
        <taxon>Metazoa</taxon>
        <taxon>Chordata</taxon>
        <taxon>Craniata</taxon>
        <taxon>Vertebrata</taxon>
        <taxon>Euteleostomi</taxon>
        <taxon>Actinopterygii</taxon>
        <taxon>Neopterygii</taxon>
        <taxon>Teleostei</taxon>
        <taxon>Anguilliformes</taxon>
        <taxon>Anguillidae</taxon>
        <taxon>Anguilla</taxon>
    </lineage>
</organism>
<protein>
    <submittedName>
        <fullName evidence="1">Uncharacterized protein</fullName>
    </submittedName>
</protein>
<sequence length="33" mass="3907">MEHLKYIAKPGICQYVDQINLNIFLNIYALTYC</sequence>
<evidence type="ECO:0000313" key="1">
    <source>
        <dbReference type="EMBL" id="JAH00500.1"/>
    </source>
</evidence>
<reference evidence="1" key="1">
    <citation type="submission" date="2014-11" db="EMBL/GenBank/DDBJ databases">
        <authorList>
            <person name="Amaro Gonzalez C."/>
        </authorList>
    </citation>
    <scope>NUCLEOTIDE SEQUENCE</scope>
</reference>
<dbReference type="EMBL" id="GBXM01108077">
    <property type="protein sequence ID" value="JAH00500.1"/>
    <property type="molecule type" value="Transcribed_RNA"/>
</dbReference>
<accession>A0A0E9P8W5</accession>
<name>A0A0E9P8W5_ANGAN</name>